<name>A0A9D1XN52_9FIRM</name>
<dbReference type="GO" id="GO:0006310">
    <property type="term" value="P:DNA recombination"/>
    <property type="evidence" value="ECO:0007669"/>
    <property type="project" value="UniProtKB-KW"/>
</dbReference>
<evidence type="ECO:0000256" key="3">
    <source>
        <dbReference type="ARBA" id="ARBA00023172"/>
    </source>
</evidence>
<dbReference type="PROSITE" id="PS51900">
    <property type="entry name" value="CB"/>
    <property type="match status" value="1"/>
</dbReference>
<gene>
    <name evidence="7" type="ORF">H9980_09140</name>
</gene>
<organism evidence="7 8">
    <name type="scientific">Candidatus Erysipelatoclostridium merdavium</name>
    <dbReference type="NCBI Taxonomy" id="2838566"/>
    <lineage>
        <taxon>Bacteria</taxon>
        <taxon>Bacillati</taxon>
        <taxon>Bacillota</taxon>
        <taxon>Erysipelotrichia</taxon>
        <taxon>Erysipelotrichales</taxon>
        <taxon>Erysipelotrichales incertae sedis</taxon>
    </lineage>
</organism>
<dbReference type="InterPro" id="IPR002104">
    <property type="entry name" value="Integrase_catalytic"/>
</dbReference>
<dbReference type="InterPro" id="IPR050090">
    <property type="entry name" value="Tyrosine_recombinase_XerCD"/>
</dbReference>
<dbReference type="Gene3D" id="1.10.443.10">
    <property type="entry name" value="Intergrase catalytic core"/>
    <property type="match status" value="1"/>
</dbReference>
<feature type="domain" description="Core-binding (CB)" evidence="6">
    <location>
        <begin position="1"/>
        <end position="62"/>
    </location>
</feature>
<evidence type="ECO:0000256" key="2">
    <source>
        <dbReference type="ARBA" id="ARBA00023125"/>
    </source>
</evidence>
<dbReference type="InterPro" id="IPR044068">
    <property type="entry name" value="CB"/>
</dbReference>
<comment type="similarity">
    <text evidence="1">Belongs to the 'phage' integrase family.</text>
</comment>
<evidence type="ECO:0000259" key="5">
    <source>
        <dbReference type="PROSITE" id="PS51898"/>
    </source>
</evidence>
<comment type="caution">
    <text evidence="7">The sequence shown here is derived from an EMBL/GenBank/DDBJ whole genome shotgun (WGS) entry which is preliminary data.</text>
</comment>
<dbReference type="AlphaFoldDB" id="A0A9D1XN52"/>
<dbReference type="GO" id="GO:0003677">
    <property type="term" value="F:DNA binding"/>
    <property type="evidence" value="ECO:0007669"/>
    <property type="project" value="UniProtKB-UniRule"/>
</dbReference>
<dbReference type="EMBL" id="DXET01000205">
    <property type="protein sequence ID" value="HIX82116.1"/>
    <property type="molecule type" value="Genomic_DNA"/>
</dbReference>
<dbReference type="InterPro" id="IPR011010">
    <property type="entry name" value="DNA_brk_join_enz"/>
</dbReference>
<dbReference type="Pfam" id="PF00589">
    <property type="entry name" value="Phage_integrase"/>
    <property type="match status" value="1"/>
</dbReference>
<evidence type="ECO:0000259" key="6">
    <source>
        <dbReference type="PROSITE" id="PS51900"/>
    </source>
</evidence>
<dbReference type="PROSITE" id="PS51898">
    <property type="entry name" value="TYR_RECOMBINASE"/>
    <property type="match status" value="1"/>
</dbReference>
<dbReference type="PANTHER" id="PTHR30349:SF64">
    <property type="entry name" value="PROPHAGE INTEGRASE INTD-RELATED"/>
    <property type="match status" value="1"/>
</dbReference>
<sequence>MTARLYILPALGQRDIKLLNTIEINRFLKQLATSGRQDGKGLSQSSLKTVLFVIKETFQYAYNLGMCNEVLSNVVFPKKKKTNDKLYVLEKKDCQKIIDFVKDDPEPLNIGIALSLCCGLRIGELCALRKSDIDLDKRIINIQYTLQRIQVAKASSKTKIVISSPKSKTSKRIIPVPEIMMPILKSCNFHENDFILSNNEYWIEPRRLSRYFKKILNQLEIKDTNFHTLRHTFASLCIASGMDDRTLSEILGHSSVNITLDRYVHPNLKIKHEMINKVDFI</sequence>
<feature type="domain" description="Tyr recombinase" evidence="5">
    <location>
        <begin position="84"/>
        <end position="276"/>
    </location>
</feature>
<evidence type="ECO:0000256" key="1">
    <source>
        <dbReference type="ARBA" id="ARBA00008857"/>
    </source>
</evidence>
<evidence type="ECO:0000256" key="4">
    <source>
        <dbReference type="PROSITE-ProRule" id="PRU01248"/>
    </source>
</evidence>
<dbReference type="PANTHER" id="PTHR30349">
    <property type="entry name" value="PHAGE INTEGRASE-RELATED"/>
    <property type="match status" value="1"/>
</dbReference>
<proteinExistence type="inferred from homology"/>
<dbReference type="CDD" id="cd01189">
    <property type="entry name" value="INT_ICEBs1_C_like"/>
    <property type="match status" value="1"/>
</dbReference>
<reference evidence="7" key="1">
    <citation type="journal article" date="2021" name="PeerJ">
        <title>Extensive microbial diversity within the chicken gut microbiome revealed by metagenomics and culture.</title>
        <authorList>
            <person name="Gilroy R."/>
            <person name="Ravi A."/>
            <person name="Getino M."/>
            <person name="Pursley I."/>
            <person name="Horton D.L."/>
            <person name="Alikhan N.F."/>
            <person name="Baker D."/>
            <person name="Gharbi K."/>
            <person name="Hall N."/>
            <person name="Watson M."/>
            <person name="Adriaenssens E.M."/>
            <person name="Foster-Nyarko E."/>
            <person name="Jarju S."/>
            <person name="Secka A."/>
            <person name="Antonio M."/>
            <person name="Oren A."/>
            <person name="Chaudhuri R.R."/>
            <person name="La Ragione R."/>
            <person name="Hildebrand F."/>
            <person name="Pallen M.J."/>
        </authorList>
    </citation>
    <scope>NUCLEOTIDE SEQUENCE</scope>
    <source>
        <strain evidence="7">ChiGjej1B1-14440</strain>
    </source>
</reference>
<evidence type="ECO:0000313" key="8">
    <source>
        <dbReference type="Proteomes" id="UP000886724"/>
    </source>
</evidence>
<keyword evidence="2 4" id="KW-0238">DNA-binding</keyword>
<dbReference type="SUPFAM" id="SSF56349">
    <property type="entry name" value="DNA breaking-rejoining enzymes"/>
    <property type="match status" value="1"/>
</dbReference>
<reference evidence="7" key="2">
    <citation type="submission" date="2021-04" db="EMBL/GenBank/DDBJ databases">
        <authorList>
            <person name="Gilroy R."/>
        </authorList>
    </citation>
    <scope>NUCLEOTIDE SEQUENCE</scope>
    <source>
        <strain evidence="7">ChiGjej1B1-14440</strain>
    </source>
</reference>
<dbReference type="Gene3D" id="1.10.150.130">
    <property type="match status" value="1"/>
</dbReference>
<dbReference type="InterPro" id="IPR013762">
    <property type="entry name" value="Integrase-like_cat_sf"/>
</dbReference>
<dbReference type="GO" id="GO:0015074">
    <property type="term" value="P:DNA integration"/>
    <property type="evidence" value="ECO:0007669"/>
    <property type="project" value="InterPro"/>
</dbReference>
<keyword evidence="3" id="KW-0233">DNA recombination</keyword>
<accession>A0A9D1XN52</accession>
<protein>
    <submittedName>
        <fullName evidence="7">Site-specific integrase</fullName>
    </submittedName>
</protein>
<evidence type="ECO:0000313" key="7">
    <source>
        <dbReference type="EMBL" id="HIX82116.1"/>
    </source>
</evidence>
<dbReference type="InterPro" id="IPR010998">
    <property type="entry name" value="Integrase_recombinase_N"/>
</dbReference>
<dbReference type="Proteomes" id="UP000886724">
    <property type="component" value="Unassembled WGS sequence"/>
</dbReference>